<protein>
    <submittedName>
        <fullName evidence="2">YlxR family protein</fullName>
    </submittedName>
</protein>
<comment type="caution">
    <text evidence="2">The sequence shown here is derived from an EMBL/GenBank/DDBJ whole genome shotgun (WGS) entry which is preliminary data.</text>
</comment>
<accession>A0ABS2TGC8</accession>
<dbReference type="EMBL" id="JAFFJS010000005">
    <property type="protein sequence ID" value="MBM9433690.1"/>
    <property type="molecule type" value="Genomic_DNA"/>
</dbReference>
<keyword evidence="3" id="KW-1185">Reference proteome</keyword>
<reference evidence="3" key="1">
    <citation type="submission" date="2021-02" db="EMBL/GenBank/DDBJ databases">
        <title>Leucobacter sp. CX169.</title>
        <authorList>
            <person name="Cheng Y."/>
        </authorList>
    </citation>
    <scope>NUCLEOTIDE SEQUENCE [LARGE SCALE GENOMIC DNA]</scope>
    <source>
        <strain evidence="3">JY899</strain>
    </source>
</reference>
<dbReference type="Gene3D" id="3.30.1230.10">
    <property type="entry name" value="YlxR-like"/>
    <property type="match status" value="1"/>
</dbReference>
<organism evidence="2 3">
    <name type="scientific">Flaviflexus equikiangi</name>
    <dbReference type="NCBI Taxonomy" id="2758573"/>
    <lineage>
        <taxon>Bacteria</taxon>
        <taxon>Bacillati</taxon>
        <taxon>Actinomycetota</taxon>
        <taxon>Actinomycetes</taxon>
        <taxon>Actinomycetales</taxon>
        <taxon>Actinomycetaceae</taxon>
        <taxon>Flaviflexus</taxon>
    </lineage>
</organism>
<name>A0ABS2TGC8_9ACTO</name>
<feature type="domain" description="YlxR" evidence="1">
    <location>
        <begin position="7"/>
        <end position="72"/>
    </location>
</feature>
<dbReference type="InterPro" id="IPR037465">
    <property type="entry name" value="YlxR"/>
</dbReference>
<gene>
    <name evidence="2" type="ORF">JVW63_08285</name>
</gene>
<evidence type="ECO:0000313" key="3">
    <source>
        <dbReference type="Proteomes" id="UP000705983"/>
    </source>
</evidence>
<sequence>MTHIPQRTCIGCRQREPRSALVRLVAQQHTVAVDADGVLPGRGAWLHRRRDCLNRALASRACSRHLRTAITDTSGLEEWFDLGSSGAVLEEATKKAGRKPMGAQ</sequence>
<dbReference type="PANTHER" id="PTHR34215">
    <property type="entry name" value="BLL0784 PROTEIN"/>
    <property type="match status" value="1"/>
</dbReference>
<evidence type="ECO:0000259" key="1">
    <source>
        <dbReference type="Pfam" id="PF04296"/>
    </source>
</evidence>
<dbReference type="PANTHER" id="PTHR34215:SF1">
    <property type="entry name" value="YLXR DOMAIN-CONTAINING PROTEIN"/>
    <property type="match status" value="1"/>
</dbReference>
<proteinExistence type="predicted"/>
<dbReference type="Proteomes" id="UP000705983">
    <property type="component" value="Unassembled WGS sequence"/>
</dbReference>
<dbReference type="InterPro" id="IPR007393">
    <property type="entry name" value="YlxR_dom"/>
</dbReference>
<evidence type="ECO:0000313" key="2">
    <source>
        <dbReference type="EMBL" id="MBM9433690.1"/>
    </source>
</evidence>
<dbReference type="InterPro" id="IPR035931">
    <property type="entry name" value="YlxR-like_sf"/>
</dbReference>
<dbReference type="SUPFAM" id="SSF64376">
    <property type="entry name" value="YlxR-like"/>
    <property type="match status" value="1"/>
</dbReference>
<dbReference type="Pfam" id="PF04296">
    <property type="entry name" value="YlxR"/>
    <property type="match status" value="1"/>
</dbReference>